<dbReference type="InterPro" id="IPR000719">
    <property type="entry name" value="Prot_kinase_dom"/>
</dbReference>
<dbReference type="RefSeq" id="WP_201933341.1">
    <property type="nucleotide sequence ID" value="NZ_JAERSG010000001.1"/>
</dbReference>
<feature type="compositionally biased region" description="Low complexity" evidence="2">
    <location>
        <begin position="271"/>
        <end position="298"/>
    </location>
</feature>
<dbReference type="CDD" id="cd13973">
    <property type="entry name" value="PK_MviN-like"/>
    <property type="match status" value="1"/>
</dbReference>
<keyword evidence="3" id="KW-0812">Transmembrane</keyword>
<comment type="caution">
    <text evidence="5">The sequence shown here is derived from an EMBL/GenBank/DDBJ whole genome shotgun (WGS) entry which is preliminary data.</text>
</comment>
<organism evidence="5 6">
    <name type="scientific">Nocardioides baculatus</name>
    <dbReference type="NCBI Taxonomy" id="2801337"/>
    <lineage>
        <taxon>Bacteria</taxon>
        <taxon>Bacillati</taxon>
        <taxon>Actinomycetota</taxon>
        <taxon>Actinomycetes</taxon>
        <taxon>Propionibacteriales</taxon>
        <taxon>Nocardioidaceae</taxon>
        <taxon>Nocardioides</taxon>
    </lineage>
</organism>
<dbReference type="Pfam" id="PF00069">
    <property type="entry name" value="Pkinase"/>
    <property type="match status" value="1"/>
</dbReference>
<feature type="region of interest" description="Disordered" evidence="2">
    <location>
        <begin position="367"/>
        <end position="465"/>
    </location>
</feature>
<evidence type="ECO:0000256" key="1">
    <source>
        <dbReference type="ARBA" id="ARBA00023170"/>
    </source>
</evidence>
<name>A0ABS1L4L6_9ACTN</name>
<feature type="transmembrane region" description="Helical" evidence="3">
    <location>
        <begin position="471"/>
        <end position="492"/>
    </location>
</feature>
<dbReference type="InterPro" id="IPR011009">
    <property type="entry name" value="Kinase-like_dom_sf"/>
</dbReference>
<keyword evidence="3" id="KW-1133">Transmembrane helix</keyword>
<keyword evidence="1" id="KW-0675">Receptor</keyword>
<dbReference type="GO" id="GO:0016301">
    <property type="term" value="F:kinase activity"/>
    <property type="evidence" value="ECO:0007669"/>
    <property type="project" value="UniProtKB-KW"/>
</dbReference>
<feature type="compositionally biased region" description="Pro residues" evidence="2">
    <location>
        <begin position="328"/>
        <end position="339"/>
    </location>
</feature>
<dbReference type="SUPFAM" id="SSF56112">
    <property type="entry name" value="Protein kinase-like (PK-like)"/>
    <property type="match status" value="1"/>
</dbReference>
<evidence type="ECO:0000256" key="2">
    <source>
        <dbReference type="SAM" id="MobiDB-lite"/>
    </source>
</evidence>
<evidence type="ECO:0000313" key="5">
    <source>
        <dbReference type="EMBL" id="MBL0746628.1"/>
    </source>
</evidence>
<keyword evidence="5" id="KW-0808">Transferase</keyword>
<dbReference type="SUPFAM" id="SSF49785">
    <property type="entry name" value="Galactose-binding domain-like"/>
    <property type="match status" value="1"/>
</dbReference>
<accession>A0ABS1L4L6</accession>
<feature type="compositionally biased region" description="Low complexity" evidence="2">
    <location>
        <begin position="508"/>
        <end position="522"/>
    </location>
</feature>
<evidence type="ECO:0000256" key="3">
    <source>
        <dbReference type="SAM" id="Phobius"/>
    </source>
</evidence>
<keyword evidence="5" id="KW-0418">Kinase</keyword>
<reference evidence="5 6" key="1">
    <citation type="submission" date="2021-01" db="EMBL/GenBank/DDBJ databases">
        <title>Genome seq and assembly of Nocardiodes sp. G10.</title>
        <authorList>
            <person name="Chhetri G."/>
        </authorList>
    </citation>
    <scope>NUCLEOTIDE SEQUENCE [LARGE SCALE GENOMIC DNA]</scope>
    <source>
        <strain evidence="5 6">G10</strain>
    </source>
</reference>
<dbReference type="Gene3D" id="2.60.120.260">
    <property type="entry name" value="Galactose-binding domain-like"/>
    <property type="match status" value="1"/>
</dbReference>
<sequence length="666" mass="69826">MPTSMQAGDVLADRYRLDDLLAENGTGRFWRAHDLVLHRAVSVHLLPSDDERAEAVLAAARGVGPVMDRRLLRVLDAESAGERCFVVNEWGQGDSLDILVAREGPLPPRRAAWLVAEVADTMAEAHAAGLAHGRLVPENVLVDQHGQVRIIGFGVDAALRGLPPGRVGVDEVDLAGLLYCALTGKWAGASESAVPQAPEVHGEVLRPRRVRAGIPRMLDALCDQVLNPQHAPGRDGSDLDARAIRDMLHDYVGELTGTHVPVQAPRPPTETPTDTPTDTPTGTATGTATVAAVPVVPADPTPEPEETAPEEAEPAAAEPEEAEVQPAVPDPAPPAPAPTAPVDLPTQAGMPVFHDDDEVDWLRARAEKPEPPPPLEEPPPKPLFAPDPPDGEPVRRPRAGSRAASANPDYWPWDVSQDSVQDSSTDARRDSGVRPPGRDTGSWSSGSWSEDRWGTGEGLDDTGDQVPGRSWIRLAMIVGICVLVMVAAVFAYQLGLPQVTDSGDDDPTTSSSPSPTIVDPTPFTDLTAAAFDPQGTDGGEENSDSVPNVVDGDATTTWSTSTYLQNFGPGGLKTGVGVVVDLGTAKGVRQVVVTVDGETSLAAYVTSTAPTGVAGLTPIGTASGSGELTVSVDEAVSGRFVTVWLTILPDVGDGFRGTIAEVQVLG</sequence>
<evidence type="ECO:0000259" key="4">
    <source>
        <dbReference type="PROSITE" id="PS50011"/>
    </source>
</evidence>
<dbReference type="Gene3D" id="3.30.200.20">
    <property type="entry name" value="Phosphorylase Kinase, domain 1"/>
    <property type="match status" value="1"/>
</dbReference>
<feature type="domain" description="Protein kinase" evidence="4">
    <location>
        <begin position="15"/>
        <end position="316"/>
    </location>
</feature>
<dbReference type="EMBL" id="JAERSG010000001">
    <property type="protein sequence ID" value="MBL0746628.1"/>
    <property type="molecule type" value="Genomic_DNA"/>
</dbReference>
<feature type="region of interest" description="Disordered" evidence="2">
    <location>
        <begin position="257"/>
        <end position="352"/>
    </location>
</feature>
<dbReference type="Gene3D" id="1.10.510.10">
    <property type="entry name" value="Transferase(Phosphotransferase) domain 1"/>
    <property type="match status" value="1"/>
</dbReference>
<dbReference type="PRINTS" id="PR01217">
    <property type="entry name" value="PRICHEXTENSN"/>
</dbReference>
<dbReference type="Proteomes" id="UP000636918">
    <property type="component" value="Unassembled WGS sequence"/>
</dbReference>
<feature type="region of interest" description="Disordered" evidence="2">
    <location>
        <begin position="500"/>
        <end position="552"/>
    </location>
</feature>
<gene>
    <name evidence="5" type="ORF">JI751_03330</name>
</gene>
<dbReference type="InterPro" id="IPR008979">
    <property type="entry name" value="Galactose-bd-like_sf"/>
</dbReference>
<feature type="compositionally biased region" description="Pro residues" evidence="2">
    <location>
        <begin position="371"/>
        <end position="388"/>
    </location>
</feature>
<feature type="compositionally biased region" description="Low complexity" evidence="2">
    <location>
        <begin position="414"/>
        <end position="424"/>
    </location>
</feature>
<dbReference type="PROSITE" id="PS50011">
    <property type="entry name" value="PROTEIN_KINASE_DOM"/>
    <property type="match status" value="1"/>
</dbReference>
<evidence type="ECO:0000313" key="6">
    <source>
        <dbReference type="Proteomes" id="UP000636918"/>
    </source>
</evidence>
<keyword evidence="6" id="KW-1185">Reference proteome</keyword>
<keyword evidence="3" id="KW-0472">Membrane</keyword>
<feature type="compositionally biased region" description="Acidic residues" evidence="2">
    <location>
        <begin position="302"/>
        <end position="323"/>
    </location>
</feature>
<proteinExistence type="predicted"/>
<protein>
    <submittedName>
        <fullName evidence="5">Protein kinase family protein</fullName>
    </submittedName>
</protein>
<dbReference type="SMART" id="SM00220">
    <property type="entry name" value="S_TKc"/>
    <property type="match status" value="1"/>
</dbReference>